<name>A0A4R8DUA7_9BACT</name>
<protein>
    <submittedName>
        <fullName evidence="3">Phage shock protein C (PspC) family protein</fullName>
    </submittedName>
</protein>
<dbReference type="RefSeq" id="WP_133992660.1">
    <property type="nucleotide sequence ID" value="NZ_SODV01000001.1"/>
</dbReference>
<dbReference type="Pfam" id="PF04024">
    <property type="entry name" value="PspC"/>
    <property type="match status" value="1"/>
</dbReference>
<organism evidence="3 4">
    <name type="scientific">Dinghuibacter silviterrae</name>
    <dbReference type="NCBI Taxonomy" id="1539049"/>
    <lineage>
        <taxon>Bacteria</taxon>
        <taxon>Pseudomonadati</taxon>
        <taxon>Bacteroidota</taxon>
        <taxon>Chitinophagia</taxon>
        <taxon>Chitinophagales</taxon>
        <taxon>Chitinophagaceae</taxon>
        <taxon>Dinghuibacter</taxon>
    </lineage>
</organism>
<comment type="caution">
    <text evidence="3">The sequence shown here is derived from an EMBL/GenBank/DDBJ whole genome shotgun (WGS) entry which is preliminary data.</text>
</comment>
<keyword evidence="1" id="KW-0472">Membrane</keyword>
<evidence type="ECO:0000256" key="1">
    <source>
        <dbReference type="SAM" id="Phobius"/>
    </source>
</evidence>
<dbReference type="InterPro" id="IPR007168">
    <property type="entry name" value="Phageshock_PspC_N"/>
</dbReference>
<evidence type="ECO:0000313" key="4">
    <source>
        <dbReference type="Proteomes" id="UP000294498"/>
    </source>
</evidence>
<keyword evidence="1" id="KW-1133">Transmembrane helix</keyword>
<sequence length="73" mass="8964">MNRLKDFIEWKVFGVCTYLGEKWGVATSTIRMYFIYLTFLTMGSPILFYLFFAFWMNIKQYIWSARRNPIKWL</sequence>
<dbReference type="OrthoDB" id="674853at2"/>
<evidence type="ECO:0000313" key="3">
    <source>
        <dbReference type="EMBL" id="TDX00731.1"/>
    </source>
</evidence>
<accession>A0A4R8DUA7</accession>
<keyword evidence="1" id="KW-0812">Transmembrane</keyword>
<dbReference type="Proteomes" id="UP000294498">
    <property type="component" value="Unassembled WGS sequence"/>
</dbReference>
<reference evidence="3 4" key="1">
    <citation type="submission" date="2019-03" db="EMBL/GenBank/DDBJ databases">
        <title>Genomic Encyclopedia of Type Strains, Phase IV (KMG-IV): sequencing the most valuable type-strain genomes for metagenomic binning, comparative biology and taxonomic classification.</title>
        <authorList>
            <person name="Goeker M."/>
        </authorList>
    </citation>
    <scope>NUCLEOTIDE SEQUENCE [LARGE SCALE GENOMIC DNA]</scope>
    <source>
        <strain evidence="3 4">DSM 100059</strain>
    </source>
</reference>
<evidence type="ECO:0000259" key="2">
    <source>
        <dbReference type="Pfam" id="PF04024"/>
    </source>
</evidence>
<keyword evidence="4" id="KW-1185">Reference proteome</keyword>
<feature type="transmembrane region" description="Helical" evidence="1">
    <location>
        <begin position="33"/>
        <end position="58"/>
    </location>
</feature>
<dbReference type="AlphaFoldDB" id="A0A4R8DUA7"/>
<gene>
    <name evidence="3" type="ORF">EDB95_1758</name>
</gene>
<proteinExistence type="predicted"/>
<feature type="domain" description="Phage shock protein PspC N-terminal" evidence="2">
    <location>
        <begin position="11"/>
        <end position="56"/>
    </location>
</feature>
<dbReference type="EMBL" id="SODV01000001">
    <property type="protein sequence ID" value="TDX00731.1"/>
    <property type="molecule type" value="Genomic_DNA"/>
</dbReference>